<dbReference type="PANTHER" id="PTHR46577">
    <property type="entry name" value="HTH-TYPE TRANSCRIPTIONAL REGULATORY PROTEIN GABR"/>
    <property type="match status" value="1"/>
</dbReference>
<organism evidence="7 8">
    <name type="scientific">Rhodococcus zopfii</name>
    <dbReference type="NCBI Taxonomy" id="43772"/>
    <lineage>
        <taxon>Bacteria</taxon>
        <taxon>Bacillati</taxon>
        <taxon>Actinomycetota</taxon>
        <taxon>Actinomycetes</taxon>
        <taxon>Mycobacteriales</taxon>
        <taxon>Nocardiaceae</taxon>
        <taxon>Rhodococcus</taxon>
    </lineage>
</organism>
<evidence type="ECO:0000256" key="3">
    <source>
        <dbReference type="ARBA" id="ARBA00023015"/>
    </source>
</evidence>
<keyword evidence="4" id="KW-0238">DNA-binding</keyword>
<sequence>MDDRCGGRTFEVTRIEGRTAAEIAGSVRALVDSGSLHAGDGLPPVRELAKSLGVNRNTVVAAYRQLAVAGVAITNRGAGTSIAPPPTFVEEGFAPDTVLRDVSHGNPDRNLLPDPSMVQLSSSPPVLYGESTVDPGLGAWAMSQFGADQPREFRLTVTSGAVDAIEKLLSQALSHGDAVALEDPCFLTSINAVRRAGYRPVPVPVDDEGMTAGGLRSALEAGARAVVCTPRAHNPTGVSLTPSRAAELQDALADHPHVLVIEDDHFSLLSQARYHSIVSRTHQRWALVRSVSKFLGPDLRVALVASDPGTADRFAVQISGGTKWVSHLLQRTVQALLTDETVQDRIHAAAVHYHRENTRFVELLRDRGITATGGDGLNIWVSTGADAHAVAGQLMRRGWIVRTGDSFALGTESGAERIRLTVHELDTDASEMLADALAKAVAAAHTGAGL</sequence>
<keyword evidence="2" id="KW-0663">Pyridoxal phosphate</keyword>
<keyword evidence="7" id="KW-0808">Transferase</keyword>
<dbReference type="Pfam" id="PF00155">
    <property type="entry name" value="Aminotran_1_2"/>
    <property type="match status" value="1"/>
</dbReference>
<comment type="similarity">
    <text evidence="1">In the C-terminal section; belongs to the class-I pyridoxal-phosphate-dependent aminotransferase family.</text>
</comment>
<evidence type="ECO:0000256" key="2">
    <source>
        <dbReference type="ARBA" id="ARBA00022898"/>
    </source>
</evidence>
<dbReference type="InterPro" id="IPR036388">
    <property type="entry name" value="WH-like_DNA-bd_sf"/>
</dbReference>
<dbReference type="PROSITE" id="PS50949">
    <property type="entry name" value="HTH_GNTR"/>
    <property type="match status" value="1"/>
</dbReference>
<feature type="domain" description="HTH gntR-type" evidence="6">
    <location>
        <begin position="17"/>
        <end position="85"/>
    </location>
</feature>
<dbReference type="Pfam" id="PF00392">
    <property type="entry name" value="GntR"/>
    <property type="match status" value="1"/>
</dbReference>
<evidence type="ECO:0000259" key="6">
    <source>
        <dbReference type="PROSITE" id="PS50949"/>
    </source>
</evidence>
<accession>A0ABU3WV78</accession>
<dbReference type="PANTHER" id="PTHR46577:SF1">
    <property type="entry name" value="HTH-TYPE TRANSCRIPTIONAL REGULATORY PROTEIN GABR"/>
    <property type="match status" value="1"/>
</dbReference>
<dbReference type="Gene3D" id="1.10.10.10">
    <property type="entry name" value="Winged helix-like DNA-binding domain superfamily/Winged helix DNA-binding domain"/>
    <property type="match status" value="1"/>
</dbReference>
<dbReference type="CDD" id="cd07377">
    <property type="entry name" value="WHTH_GntR"/>
    <property type="match status" value="1"/>
</dbReference>
<dbReference type="InterPro" id="IPR004839">
    <property type="entry name" value="Aminotransferase_I/II_large"/>
</dbReference>
<name>A0ABU3WV78_9NOCA</name>
<dbReference type="SUPFAM" id="SSF46785">
    <property type="entry name" value="Winged helix' DNA-binding domain"/>
    <property type="match status" value="1"/>
</dbReference>
<dbReference type="SUPFAM" id="SSF53383">
    <property type="entry name" value="PLP-dependent transferases"/>
    <property type="match status" value="1"/>
</dbReference>
<comment type="caution">
    <text evidence="7">The sequence shown here is derived from an EMBL/GenBank/DDBJ whole genome shotgun (WGS) entry which is preliminary data.</text>
</comment>
<evidence type="ECO:0000313" key="7">
    <source>
        <dbReference type="EMBL" id="MDV2477906.1"/>
    </source>
</evidence>
<proteinExistence type="inferred from homology"/>
<evidence type="ECO:0000256" key="4">
    <source>
        <dbReference type="ARBA" id="ARBA00023125"/>
    </source>
</evidence>
<evidence type="ECO:0000313" key="8">
    <source>
        <dbReference type="Proteomes" id="UP001275440"/>
    </source>
</evidence>
<evidence type="ECO:0000256" key="1">
    <source>
        <dbReference type="ARBA" id="ARBA00005384"/>
    </source>
</evidence>
<keyword evidence="8" id="KW-1185">Reference proteome</keyword>
<dbReference type="GO" id="GO:0008483">
    <property type="term" value="F:transaminase activity"/>
    <property type="evidence" value="ECO:0007669"/>
    <property type="project" value="UniProtKB-KW"/>
</dbReference>
<reference evidence="7 8" key="1">
    <citation type="submission" date="2019-10" db="EMBL/GenBank/DDBJ databases">
        <title>Draft Genome Assembly of Rhodococcus zopfii DSM44189.</title>
        <authorList>
            <person name="Sutton J.M."/>
            <person name="Akob D.M."/>
            <person name="Bushman T.J."/>
        </authorList>
    </citation>
    <scope>NUCLEOTIDE SEQUENCE [LARGE SCALE GENOMIC DNA]</scope>
    <source>
        <strain evidence="7 8">DSM 44189</strain>
    </source>
</reference>
<dbReference type="Proteomes" id="UP001275440">
    <property type="component" value="Unassembled WGS sequence"/>
</dbReference>
<dbReference type="InterPro" id="IPR015424">
    <property type="entry name" value="PyrdxlP-dep_Trfase"/>
</dbReference>
<dbReference type="Gene3D" id="3.40.640.10">
    <property type="entry name" value="Type I PLP-dependent aspartate aminotransferase-like (Major domain)"/>
    <property type="match status" value="1"/>
</dbReference>
<dbReference type="InterPro" id="IPR015421">
    <property type="entry name" value="PyrdxlP-dep_Trfase_major"/>
</dbReference>
<dbReference type="InterPro" id="IPR051446">
    <property type="entry name" value="HTH_trans_reg/aminotransferase"/>
</dbReference>
<dbReference type="SMART" id="SM00345">
    <property type="entry name" value="HTH_GNTR"/>
    <property type="match status" value="1"/>
</dbReference>
<keyword evidence="5" id="KW-0804">Transcription</keyword>
<dbReference type="EMBL" id="WBMO01000005">
    <property type="protein sequence ID" value="MDV2477906.1"/>
    <property type="molecule type" value="Genomic_DNA"/>
</dbReference>
<evidence type="ECO:0000256" key="5">
    <source>
        <dbReference type="ARBA" id="ARBA00023163"/>
    </source>
</evidence>
<dbReference type="InterPro" id="IPR000524">
    <property type="entry name" value="Tscrpt_reg_HTH_GntR"/>
</dbReference>
<dbReference type="CDD" id="cd00609">
    <property type="entry name" value="AAT_like"/>
    <property type="match status" value="1"/>
</dbReference>
<keyword evidence="7" id="KW-0032">Aminotransferase</keyword>
<gene>
    <name evidence="7" type="ORF">F8M49_25515</name>
</gene>
<dbReference type="InterPro" id="IPR036390">
    <property type="entry name" value="WH_DNA-bd_sf"/>
</dbReference>
<protein>
    <submittedName>
        <fullName evidence="7">Aminotransferase class I/II-fold pyridoxal phosphate-dependent enzyme</fullName>
    </submittedName>
</protein>
<keyword evidence="3" id="KW-0805">Transcription regulation</keyword>